<name>A0AAW1MFX7_POPJA</name>
<organism evidence="1 2">
    <name type="scientific">Popillia japonica</name>
    <name type="common">Japanese beetle</name>
    <dbReference type="NCBI Taxonomy" id="7064"/>
    <lineage>
        <taxon>Eukaryota</taxon>
        <taxon>Metazoa</taxon>
        <taxon>Ecdysozoa</taxon>
        <taxon>Arthropoda</taxon>
        <taxon>Hexapoda</taxon>
        <taxon>Insecta</taxon>
        <taxon>Pterygota</taxon>
        <taxon>Neoptera</taxon>
        <taxon>Endopterygota</taxon>
        <taxon>Coleoptera</taxon>
        <taxon>Polyphaga</taxon>
        <taxon>Scarabaeiformia</taxon>
        <taxon>Scarabaeidae</taxon>
        <taxon>Rutelinae</taxon>
        <taxon>Popillia</taxon>
    </lineage>
</organism>
<protein>
    <submittedName>
        <fullName evidence="1">Uncharacterized protein</fullName>
    </submittedName>
</protein>
<reference evidence="1 2" key="1">
    <citation type="journal article" date="2024" name="BMC Genomics">
        <title>De novo assembly and annotation of Popillia japonica's genome with initial clues to its potential as an invasive pest.</title>
        <authorList>
            <person name="Cucini C."/>
            <person name="Boschi S."/>
            <person name="Funari R."/>
            <person name="Cardaioli E."/>
            <person name="Iannotti N."/>
            <person name="Marturano G."/>
            <person name="Paoli F."/>
            <person name="Bruttini M."/>
            <person name="Carapelli A."/>
            <person name="Frati F."/>
            <person name="Nardi F."/>
        </authorList>
    </citation>
    <scope>NUCLEOTIDE SEQUENCE [LARGE SCALE GENOMIC DNA]</scope>
    <source>
        <strain evidence="1">DMR45628</strain>
    </source>
</reference>
<dbReference type="AlphaFoldDB" id="A0AAW1MFX7"/>
<comment type="caution">
    <text evidence="1">The sequence shown here is derived from an EMBL/GenBank/DDBJ whole genome shotgun (WGS) entry which is preliminary data.</text>
</comment>
<accession>A0AAW1MFX7</accession>
<dbReference type="Proteomes" id="UP001458880">
    <property type="component" value="Unassembled WGS sequence"/>
</dbReference>
<gene>
    <name evidence="1" type="ORF">QE152_g7073</name>
</gene>
<keyword evidence="2" id="KW-1185">Reference proteome</keyword>
<evidence type="ECO:0000313" key="2">
    <source>
        <dbReference type="Proteomes" id="UP001458880"/>
    </source>
</evidence>
<sequence>MCQLDDEFEKGSKRSKKTAIGCCGKTESKKTRWKGHRDKTTMCQLDDEFDTGAGDPPTTRNNRANYFVHFHLGLRHWTRRSVFSTRICHRPRDLSANT</sequence>
<evidence type="ECO:0000313" key="1">
    <source>
        <dbReference type="EMBL" id="KAK9745267.1"/>
    </source>
</evidence>
<dbReference type="EMBL" id="JASPKY010000050">
    <property type="protein sequence ID" value="KAK9745267.1"/>
    <property type="molecule type" value="Genomic_DNA"/>
</dbReference>
<proteinExistence type="predicted"/>